<name>A0ABP8G429_9ACTN</name>
<feature type="transmembrane region" description="Helical" evidence="1">
    <location>
        <begin position="148"/>
        <end position="164"/>
    </location>
</feature>
<sequence>MPRLSGELIVAVCRTLPLGLVGAAGATGLLIAGLSRATGEAGEWLALPLLRAAVLAFAMGLVFLLDDPARHTTATVPTPRPVRIGIRVALVVPAAAAWWTVALLLVPGELRPPVGDITLEAGAALALAVAGAAAAVRFSEAVRPGPRVASGLLTSAVVALLFWPERWALFVPVRDGRWGVAHERWVVVLGVAVLVGGVCVVEPLRRRAWGVGRGR</sequence>
<evidence type="ECO:0000256" key="1">
    <source>
        <dbReference type="SAM" id="Phobius"/>
    </source>
</evidence>
<accession>A0ABP8G429</accession>
<organism evidence="2 3">
    <name type="scientific">Streptomyces venetus</name>
    <dbReference type="NCBI Taxonomy" id="1701086"/>
    <lineage>
        <taxon>Bacteria</taxon>
        <taxon>Bacillati</taxon>
        <taxon>Actinomycetota</taxon>
        <taxon>Actinomycetes</taxon>
        <taxon>Kitasatosporales</taxon>
        <taxon>Streptomycetaceae</taxon>
        <taxon>Streptomyces</taxon>
    </lineage>
</organism>
<dbReference type="RefSeq" id="WP_345662888.1">
    <property type="nucleotide sequence ID" value="NZ_BAABET010000005.1"/>
</dbReference>
<proteinExistence type="predicted"/>
<feature type="transmembrane region" description="Helical" evidence="1">
    <location>
        <begin position="12"/>
        <end position="32"/>
    </location>
</feature>
<comment type="caution">
    <text evidence="2">The sequence shown here is derived from an EMBL/GenBank/DDBJ whole genome shotgun (WGS) entry which is preliminary data.</text>
</comment>
<protein>
    <submittedName>
        <fullName evidence="2">ABC transporter</fullName>
    </submittedName>
</protein>
<evidence type="ECO:0000313" key="3">
    <source>
        <dbReference type="Proteomes" id="UP001501115"/>
    </source>
</evidence>
<keyword evidence="3" id="KW-1185">Reference proteome</keyword>
<keyword evidence="1" id="KW-1133">Transmembrane helix</keyword>
<keyword evidence="1" id="KW-0472">Membrane</keyword>
<dbReference type="Proteomes" id="UP001501115">
    <property type="component" value="Unassembled WGS sequence"/>
</dbReference>
<evidence type="ECO:0000313" key="2">
    <source>
        <dbReference type="EMBL" id="GAA4317008.1"/>
    </source>
</evidence>
<dbReference type="EMBL" id="BAABET010000005">
    <property type="protein sequence ID" value="GAA4317008.1"/>
    <property type="molecule type" value="Genomic_DNA"/>
</dbReference>
<gene>
    <name evidence="2" type="ORF">GCM10023086_39810</name>
</gene>
<feature type="transmembrane region" description="Helical" evidence="1">
    <location>
        <begin position="184"/>
        <end position="204"/>
    </location>
</feature>
<feature type="transmembrane region" description="Helical" evidence="1">
    <location>
        <begin position="44"/>
        <end position="65"/>
    </location>
</feature>
<reference evidence="3" key="1">
    <citation type="journal article" date="2019" name="Int. J. Syst. Evol. Microbiol.">
        <title>The Global Catalogue of Microorganisms (GCM) 10K type strain sequencing project: providing services to taxonomists for standard genome sequencing and annotation.</title>
        <authorList>
            <consortium name="The Broad Institute Genomics Platform"/>
            <consortium name="The Broad Institute Genome Sequencing Center for Infectious Disease"/>
            <person name="Wu L."/>
            <person name="Ma J."/>
        </authorList>
    </citation>
    <scope>NUCLEOTIDE SEQUENCE [LARGE SCALE GENOMIC DNA]</scope>
    <source>
        <strain evidence="3">JCM 31290</strain>
    </source>
</reference>
<keyword evidence="1" id="KW-0812">Transmembrane</keyword>
<feature type="transmembrane region" description="Helical" evidence="1">
    <location>
        <begin position="86"/>
        <end position="105"/>
    </location>
</feature>
<feature type="transmembrane region" description="Helical" evidence="1">
    <location>
        <begin position="117"/>
        <end position="136"/>
    </location>
</feature>